<feature type="active site" description="Proton donor/acceptor" evidence="1">
    <location>
        <position position="85"/>
    </location>
</feature>
<gene>
    <name evidence="3" type="ORF">MPSYJ_49030</name>
</gene>
<keyword evidence="4" id="KW-1185">Reference proteome</keyword>
<proteinExistence type="predicted"/>
<feature type="binding site" evidence="2">
    <location>
        <position position="64"/>
    </location>
    <ligand>
        <name>substrate</name>
    </ligand>
</feature>
<dbReference type="GO" id="GO:0101006">
    <property type="term" value="F:protein histidine phosphatase activity"/>
    <property type="evidence" value="ECO:0007669"/>
    <property type="project" value="TreeGrafter"/>
</dbReference>
<dbReference type="Gene3D" id="3.40.50.1240">
    <property type="entry name" value="Phosphoglycerate mutase-like"/>
    <property type="match status" value="1"/>
</dbReference>
<dbReference type="Pfam" id="PF00300">
    <property type="entry name" value="His_Phos_1"/>
    <property type="match status" value="1"/>
</dbReference>
<dbReference type="SUPFAM" id="SSF53254">
    <property type="entry name" value="Phosphoglycerate mutase-like"/>
    <property type="match status" value="1"/>
</dbReference>
<dbReference type="Proteomes" id="UP000466514">
    <property type="component" value="Chromosome"/>
</dbReference>
<evidence type="ECO:0000313" key="3">
    <source>
        <dbReference type="EMBL" id="BBX71442.1"/>
    </source>
</evidence>
<dbReference type="InterPro" id="IPR029033">
    <property type="entry name" value="His_PPase_superfam"/>
</dbReference>
<reference evidence="3 4" key="1">
    <citation type="journal article" date="2019" name="Emerg. Microbes Infect.">
        <title>Comprehensive subspecies identification of 175 nontuberculous mycobacteria species based on 7547 genomic profiles.</title>
        <authorList>
            <person name="Matsumoto Y."/>
            <person name="Kinjo T."/>
            <person name="Motooka D."/>
            <person name="Nabeya D."/>
            <person name="Jung N."/>
            <person name="Uechi K."/>
            <person name="Horii T."/>
            <person name="Iida T."/>
            <person name="Fujita J."/>
            <person name="Nakamura S."/>
        </authorList>
    </citation>
    <scope>NUCLEOTIDE SEQUENCE [LARGE SCALE GENOMIC DNA]</scope>
    <source>
        <strain evidence="3 4">JCM 13323</strain>
    </source>
</reference>
<evidence type="ECO:0000256" key="1">
    <source>
        <dbReference type="PIRSR" id="PIRSR613078-1"/>
    </source>
</evidence>
<protein>
    <submittedName>
        <fullName evidence="3">Acid phosphatase</fullName>
    </submittedName>
</protein>
<dbReference type="AlphaFoldDB" id="A0A7I7MHU8"/>
<dbReference type="NCBIfam" id="NF009993">
    <property type="entry name" value="PRK13462.1"/>
    <property type="match status" value="1"/>
</dbReference>
<organism evidence="3 4">
    <name type="scientific">Mycolicibacterium psychrotolerans</name>
    <dbReference type="NCBI Taxonomy" id="216929"/>
    <lineage>
        <taxon>Bacteria</taxon>
        <taxon>Bacillati</taxon>
        <taxon>Actinomycetota</taxon>
        <taxon>Actinomycetes</taxon>
        <taxon>Mycobacteriales</taxon>
        <taxon>Mycobacteriaceae</taxon>
        <taxon>Mycolicibacterium</taxon>
    </lineage>
</organism>
<dbReference type="GO" id="GO:0070297">
    <property type="term" value="P:regulation of phosphorelay signal transduction system"/>
    <property type="evidence" value="ECO:0007669"/>
    <property type="project" value="TreeGrafter"/>
</dbReference>
<accession>A0A7I7MHU8</accession>
<dbReference type="PANTHER" id="PTHR48100:SF15">
    <property type="entry name" value="SEDOHEPTULOSE 1,7-BISPHOSPHATASE"/>
    <property type="match status" value="1"/>
</dbReference>
<sequence>MAPLQHRLILLRHGETEWSKSGKHTGRTELELTDHGREQAAAAAETLSQLRLENPFVVSSPRLRARTTAELAGLSIDEVNELISEWDYGDYEGTTTEEIRKAVPNWLVWTHGCPGGETTAQVCERADRAIAFALEHMQTRDVVFVGHGHFSRAVITRWIEQPVYEGIRFAMPAVSIAVCGFEHGVRQLSALGLTGHPDPAVST</sequence>
<dbReference type="SMART" id="SM00855">
    <property type="entry name" value="PGAM"/>
    <property type="match status" value="1"/>
</dbReference>
<dbReference type="KEGG" id="mpsc:MPSYJ_49030"/>
<dbReference type="RefSeq" id="WP_163725924.1">
    <property type="nucleotide sequence ID" value="NZ_AP022574.1"/>
</dbReference>
<feature type="binding site" evidence="2">
    <location>
        <begin position="25"/>
        <end position="26"/>
    </location>
    <ligand>
        <name>substrate</name>
    </ligand>
</feature>
<feature type="binding site" evidence="2">
    <location>
        <begin position="85"/>
        <end position="88"/>
    </location>
    <ligand>
        <name>substrate</name>
    </ligand>
</feature>
<dbReference type="EMBL" id="AP022574">
    <property type="protein sequence ID" value="BBX71442.1"/>
    <property type="molecule type" value="Genomic_DNA"/>
</dbReference>
<evidence type="ECO:0000256" key="2">
    <source>
        <dbReference type="PIRSR" id="PIRSR613078-2"/>
    </source>
</evidence>
<dbReference type="CDD" id="cd07067">
    <property type="entry name" value="HP_PGM_like"/>
    <property type="match status" value="1"/>
</dbReference>
<dbReference type="InterPro" id="IPR050275">
    <property type="entry name" value="PGM_Phosphatase"/>
</dbReference>
<dbReference type="InterPro" id="IPR013078">
    <property type="entry name" value="His_Pase_superF_clade-1"/>
</dbReference>
<name>A0A7I7MHU8_9MYCO</name>
<feature type="active site" description="Tele-phosphohistidine intermediate" evidence="1">
    <location>
        <position position="13"/>
    </location>
</feature>
<evidence type="ECO:0000313" key="4">
    <source>
        <dbReference type="Proteomes" id="UP000466514"/>
    </source>
</evidence>
<dbReference type="PANTHER" id="PTHR48100">
    <property type="entry name" value="BROAD-SPECIFICITY PHOSPHATASE YOR283W-RELATED"/>
    <property type="match status" value="1"/>
</dbReference>